<gene>
    <name evidence="1" type="ORF">PFRI_27220</name>
</gene>
<protein>
    <submittedName>
        <fullName evidence="1">Surface presentation of antigens (SPOA)</fullName>
    </submittedName>
</protein>
<comment type="caution">
    <text evidence="1">The sequence shown here is derived from an EMBL/GenBank/DDBJ whole genome shotgun (WGS) entry which is preliminary data.</text>
</comment>
<evidence type="ECO:0000313" key="2">
    <source>
        <dbReference type="Proteomes" id="UP000184514"/>
    </source>
</evidence>
<reference evidence="1 2" key="1">
    <citation type="submission" date="2016-10" db="EMBL/GenBank/DDBJ databases">
        <title>Genome sequence of Planktotalea frisia SH6-1.</title>
        <authorList>
            <person name="Poehlein A."/>
            <person name="Bakenhus I."/>
            <person name="Voget S."/>
            <person name="Brinkhoff T."/>
            <person name="Simon M."/>
        </authorList>
    </citation>
    <scope>NUCLEOTIDE SEQUENCE [LARGE SCALE GENOMIC DNA]</scope>
    <source>
        <strain evidence="1 2">SH6-1</strain>
    </source>
</reference>
<keyword evidence="2" id="KW-1185">Reference proteome</keyword>
<proteinExistence type="predicted"/>
<dbReference type="STRING" id="696762.PFRI_27220"/>
<evidence type="ECO:0000313" key="1">
    <source>
        <dbReference type="EMBL" id="OJI93074.1"/>
    </source>
</evidence>
<sequence>MSAGEPIIEASPSILRRKLRSEPASSQEQAVSPAKAARLSLARAADKAFELPMRVNAIRQSRLDLEDVVESLDEGWAIYPLVNDDGSIGVMCFDPSCVIAFMERQTKGSVNQSIDETRRLTRTDKALVAAFLEVFFNLFDEALFGAPTAYWTRGYRAEDAVQSRHLMVLLLEASEYRGFDISCDVSGLGRPCSMRLFLPIKEKQVALADASKSKKKSRSNTEQVSSKTMRGAALAATVELDAVMCKVTLPLSELNTLKAGQLVHLPQNAAAQAQLVDHAGHTSRAVNLGQLHGMRAVRLVLGESDDDFGQKPEEIEAFKPKEVAPEEIAPKPVAAETSASEVGDDLDALLAASSR</sequence>
<dbReference type="AlphaFoldDB" id="A0A1L9NV93"/>
<dbReference type="EMBL" id="MLCB01000158">
    <property type="protein sequence ID" value="OJI93074.1"/>
    <property type="molecule type" value="Genomic_DNA"/>
</dbReference>
<accession>A0A1L9NV93</accession>
<name>A0A1L9NV93_9RHOB</name>
<organism evidence="1 2">
    <name type="scientific">Planktotalea frisia</name>
    <dbReference type="NCBI Taxonomy" id="696762"/>
    <lineage>
        <taxon>Bacteria</taxon>
        <taxon>Pseudomonadati</taxon>
        <taxon>Pseudomonadota</taxon>
        <taxon>Alphaproteobacteria</taxon>
        <taxon>Rhodobacterales</taxon>
        <taxon>Paracoccaceae</taxon>
        <taxon>Planktotalea</taxon>
    </lineage>
</organism>
<dbReference type="RefSeq" id="WP_072631254.1">
    <property type="nucleotide sequence ID" value="NZ_MLCB01000158.1"/>
</dbReference>
<dbReference type="Proteomes" id="UP000184514">
    <property type="component" value="Unassembled WGS sequence"/>
</dbReference>
<dbReference type="OrthoDB" id="7824563at2"/>